<comment type="caution">
    <text evidence="2">The sequence shown here is derived from an EMBL/GenBank/DDBJ whole genome shotgun (WGS) entry which is preliminary data.</text>
</comment>
<organism evidence="2 3">
    <name type="scientific">Batillaria attramentaria</name>
    <dbReference type="NCBI Taxonomy" id="370345"/>
    <lineage>
        <taxon>Eukaryota</taxon>
        <taxon>Metazoa</taxon>
        <taxon>Spiralia</taxon>
        <taxon>Lophotrochozoa</taxon>
        <taxon>Mollusca</taxon>
        <taxon>Gastropoda</taxon>
        <taxon>Caenogastropoda</taxon>
        <taxon>Sorbeoconcha</taxon>
        <taxon>Cerithioidea</taxon>
        <taxon>Batillariidae</taxon>
        <taxon>Batillaria</taxon>
    </lineage>
</organism>
<gene>
    <name evidence="2" type="ORF">BaRGS_00036086</name>
</gene>
<name>A0ABD0JD19_9CAEN</name>
<dbReference type="AlphaFoldDB" id="A0ABD0JD19"/>
<dbReference type="EMBL" id="JACVVK020000499">
    <property type="protein sequence ID" value="KAK7469923.1"/>
    <property type="molecule type" value="Genomic_DNA"/>
</dbReference>
<evidence type="ECO:0000313" key="2">
    <source>
        <dbReference type="EMBL" id="KAK7469923.1"/>
    </source>
</evidence>
<keyword evidence="3" id="KW-1185">Reference proteome</keyword>
<accession>A0ABD0JD19</accession>
<proteinExistence type="predicted"/>
<feature type="compositionally biased region" description="Basic and acidic residues" evidence="1">
    <location>
        <begin position="1"/>
        <end position="14"/>
    </location>
</feature>
<evidence type="ECO:0000256" key="1">
    <source>
        <dbReference type="SAM" id="MobiDB-lite"/>
    </source>
</evidence>
<evidence type="ECO:0000313" key="3">
    <source>
        <dbReference type="Proteomes" id="UP001519460"/>
    </source>
</evidence>
<protein>
    <submittedName>
        <fullName evidence="2">Uncharacterized protein</fullName>
    </submittedName>
</protein>
<reference evidence="2 3" key="1">
    <citation type="journal article" date="2023" name="Sci. Data">
        <title>Genome assembly of the Korean intertidal mud-creeper Batillaria attramentaria.</title>
        <authorList>
            <person name="Patra A.K."/>
            <person name="Ho P.T."/>
            <person name="Jun S."/>
            <person name="Lee S.J."/>
            <person name="Kim Y."/>
            <person name="Won Y.J."/>
        </authorList>
    </citation>
    <scope>NUCLEOTIDE SEQUENCE [LARGE SCALE GENOMIC DNA]</scope>
    <source>
        <strain evidence="2">Wonlab-2016</strain>
    </source>
</reference>
<feature type="region of interest" description="Disordered" evidence="1">
    <location>
        <begin position="1"/>
        <end position="22"/>
    </location>
</feature>
<dbReference type="Proteomes" id="UP001519460">
    <property type="component" value="Unassembled WGS sequence"/>
</dbReference>
<sequence length="101" mass="11277">MQEASHSGEPETSRHPLPSTKQSQTLFIQWKWRTKPVHISYASVNTSKLLHNVHQTSPGLEGAELEHWPTSSDREVSTSRPDVFLSSFTVSAAVVVHCARL</sequence>